<dbReference type="SUPFAM" id="SSF81901">
    <property type="entry name" value="HCP-like"/>
    <property type="match status" value="1"/>
</dbReference>
<protein>
    <submittedName>
        <fullName evidence="1">Tetratricopeptide repeat protein</fullName>
    </submittedName>
</protein>
<proteinExistence type="predicted"/>
<reference evidence="1" key="1">
    <citation type="submission" date="2023-11" db="EMBL/GenBank/DDBJ databases">
        <title>WGS of Aeromonas in Northern Israel.</title>
        <authorList>
            <person name="Hershko Y."/>
        </authorList>
    </citation>
    <scope>NUCLEOTIDE SEQUENCE</scope>
    <source>
        <strain evidence="1">02297</strain>
    </source>
</reference>
<organism evidence="1 2">
    <name type="scientific">Aeromonas media</name>
    <dbReference type="NCBI Taxonomy" id="651"/>
    <lineage>
        <taxon>Bacteria</taxon>
        <taxon>Pseudomonadati</taxon>
        <taxon>Pseudomonadota</taxon>
        <taxon>Gammaproteobacteria</taxon>
        <taxon>Aeromonadales</taxon>
        <taxon>Aeromonadaceae</taxon>
        <taxon>Aeromonas</taxon>
    </lineage>
</organism>
<accession>A0AAP6L0Y1</accession>
<dbReference type="RefSeq" id="WP_319916687.1">
    <property type="nucleotide sequence ID" value="NZ_JAWZXF010000006.1"/>
</dbReference>
<comment type="caution">
    <text evidence="1">The sequence shown here is derived from an EMBL/GenBank/DDBJ whole genome shotgun (WGS) entry which is preliminary data.</text>
</comment>
<dbReference type="InterPro" id="IPR006597">
    <property type="entry name" value="Sel1-like"/>
</dbReference>
<dbReference type="EMBL" id="JAWZXF010000006">
    <property type="protein sequence ID" value="MDX7921639.1"/>
    <property type="molecule type" value="Genomic_DNA"/>
</dbReference>
<dbReference type="Proteomes" id="UP001285835">
    <property type="component" value="Unassembled WGS sequence"/>
</dbReference>
<dbReference type="SMART" id="SM00671">
    <property type="entry name" value="SEL1"/>
    <property type="match status" value="3"/>
</dbReference>
<evidence type="ECO:0000313" key="2">
    <source>
        <dbReference type="Proteomes" id="UP001285835"/>
    </source>
</evidence>
<dbReference type="PANTHER" id="PTHR11102:SF160">
    <property type="entry name" value="ERAD-ASSOCIATED E3 UBIQUITIN-PROTEIN LIGASE COMPONENT HRD3"/>
    <property type="match status" value="1"/>
</dbReference>
<dbReference type="PANTHER" id="PTHR11102">
    <property type="entry name" value="SEL-1-LIKE PROTEIN"/>
    <property type="match status" value="1"/>
</dbReference>
<dbReference type="InterPro" id="IPR011990">
    <property type="entry name" value="TPR-like_helical_dom_sf"/>
</dbReference>
<evidence type="ECO:0000313" key="1">
    <source>
        <dbReference type="EMBL" id="MDX7921639.1"/>
    </source>
</evidence>
<dbReference type="Pfam" id="PF08238">
    <property type="entry name" value="Sel1"/>
    <property type="match status" value="3"/>
</dbReference>
<dbReference type="Gene3D" id="1.25.40.10">
    <property type="entry name" value="Tetratricopeptide repeat domain"/>
    <property type="match status" value="1"/>
</dbReference>
<name>A0AAP6L0Y1_AERME</name>
<sequence length="459" mass="52588">MNKSELPEEITALIEKAEAGDVAAQFLLGVKYRNGRDIEQDYKESIYWIRKAVRQKHSAAQNCLGLMYDLGQGVKQNKQRALAYYKKAADQGYHIAQRNLGIMYLYGDGVKRDYDKALELFLKSAKSTNQKTYFDSIELRDKAERYMLSESITAIRDDILKCLRVDIEKTPTMTHYTSLSAGHKLLFEESPLRLGHINALNDPNEGKLLWHYLGHVPTEGKPVFVGCFLPDEDSLNMWRFYSKNLNNDDACGCAITYKTDIFFDFNLLNKKSVDTQKSEPKTAFSNTGNSPEESTTFYRVIYIKDDMNVHGDDEEGTIKNLLTALKDESEAFLNSSSKEEKKQQLSRLLGPLPFLLKDADYEAENEHRIIVTHLEYGANEIKVFEPTFENGLPQASPKLYLELHRINHLAPIKHVTLGPKAPHQEMMAPYWHHKLASEFSDQLKTKPDFYVRASKCAYK</sequence>
<dbReference type="AlphaFoldDB" id="A0AAP6L0Y1"/>
<gene>
    <name evidence="1" type="ORF">SJS82_06810</name>
</gene>
<dbReference type="InterPro" id="IPR050767">
    <property type="entry name" value="Sel1_AlgK"/>
</dbReference>